<feature type="region of interest" description="Disordered" evidence="1">
    <location>
        <begin position="294"/>
        <end position="317"/>
    </location>
</feature>
<protein>
    <submittedName>
        <fullName evidence="3">Uncharacterized protein</fullName>
    </submittedName>
</protein>
<feature type="transmembrane region" description="Helical" evidence="2">
    <location>
        <begin position="116"/>
        <end position="136"/>
    </location>
</feature>
<gene>
    <name evidence="3" type="ORF">BDV96DRAFT_563152</name>
</gene>
<dbReference type="OrthoDB" id="3945378at2759"/>
<dbReference type="AlphaFoldDB" id="A0A6A5ZTC4"/>
<dbReference type="EMBL" id="ML977311">
    <property type="protein sequence ID" value="KAF2122244.1"/>
    <property type="molecule type" value="Genomic_DNA"/>
</dbReference>
<keyword evidence="2" id="KW-1133">Transmembrane helix</keyword>
<proteinExistence type="predicted"/>
<feature type="transmembrane region" description="Helical" evidence="2">
    <location>
        <begin position="42"/>
        <end position="62"/>
    </location>
</feature>
<evidence type="ECO:0000313" key="4">
    <source>
        <dbReference type="Proteomes" id="UP000799770"/>
    </source>
</evidence>
<evidence type="ECO:0000256" key="2">
    <source>
        <dbReference type="SAM" id="Phobius"/>
    </source>
</evidence>
<name>A0A6A5ZTC4_9PLEO</name>
<evidence type="ECO:0000313" key="3">
    <source>
        <dbReference type="EMBL" id="KAF2122244.1"/>
    </source>
</evidence>
<keyword evidence="2" id="KW-0812">Transmembrane</keyword>
<reference evidence="3" key="1">
    <citation type="journal article" date="2020" name="Stud. Mycol.">
        <title>101 Dothideomycetes genomes: a test case for predicting lifestyles and emergence of pathogens.</title>
        <authorList>
            <person name="Haridas S."/>
            <person name="Albert R."/>
            <person name="Binder M."/>
            <person name="Bloem J."/>
            <person name="Labutti K."/>
            <person name="Salamov A."/>
            <person name="Andreopoulos B."/>
            <person name="Baker S."/>
            <person name="Barry K."/>
            <person name="Bills G."/>
            <person name="Bluhm B."/>
            <person name="Cannon C."/>
            <person name="Castanera R."/>
            <person name="Culley D."/>
            <person name="Daum C."/>
            <person name="Ezra D."/>
            <person name="Gonzalez J."/>
            <person name="Henrissat B."/>
            <person name="Kuo A."/>
            <person name="Liang C."/>
            <person name="Lipzen A."/>
            <person name="Lutzoni F."/>
            <person name="Magnuson J."/>
            <person name="Mondo S."/>
            <person name="Nolan M."/>
            <person name="Ohm R."/>
            <person name="Pangilinan J."/>
            <person name="Park H.-J."/>
            <person name="Ramirez L."/>
            <person name="Alfaro M."/>
            <person name="Sun H."/>
            <person name="Tritt A."/>
            <person name="Yoshinaga Y."/>
            <person name="Zwiers L.-H."/>
            <person name="Turgeon B."/>
            <person name="Goodwin S."/>
            <person name="Spatafora J."/>
            <person name="Crous P."/>
            <person name="Grigoriev I."/>
        </authorList>
    </citation>
    <scope>NUCLEOTIDE SEQUENCE</scope>
    <source>
        <strain evidence="3">CBS 627.86</strain>
    </source>
</reference>
<evidence type="ECO:0000256" key="1">
    <source>
        <dbReference type="SAM" id="MobiDB-lite"/>
    </source>
</evidence>
<keyword evidence="2" id="KW-0472">Membrane</keyword>
<feature type="transmembrane region" description="Helical" evidence="2">
    <location>
        <begin position="255"/>
        <end position="278"/>
    </location>
</feature>
<feature type="transmembrane region" description="Helical" evidence="2">
    <location>
        <begin position="223"/>
        <end position="243"/>
    </location>
</feature>
<accession>A0A6A5ZTC4</accession>
<organism evidence="3 4">
    <name type="scientific">Lophiotrema nucula</name>
    <dbReference type="NCBI Taxonomy" id="690887"/>
    <lineage>
        <taxon>Eukaryota</taxon>
        <taxon>Fungi</taxon>
        <taxon>Dikarya</taxon>
        <taxon>Ascomycota</taxon>
        <taxon>Pezizomycotina</taxon>
        <taxon>Dothideomycetes</taxon>
        <taxon>Pleosporomycetidae</taxon>
        <taxon>Pleosporales</taxon>
        <taxon>Lophiotremataceae</taxon>
        <taxon>Lophiotrema</taxon>
    </lineage>
</organism>
<keyword evidence="4" id="KW-1185">Reference proteome</keyword>
<feature type="transmembrane region" description="Helical" evidence="2">
    <location>
        <begin position="74"/>
        <end position="96"/>
    </location>
</feature>
<dbReference type="Proteomes" id="UP000799770">
    <property type="component" value="Unassembled WGS sequence"/>
</dbReference>
<feature type="transmembrane region" description="Helical" evidence="2">
    <location>
        <begin position="12"/>
        <end position="35"/>
    </location>
</feature>
<sequence length="317" mass="36224">MAVCKFPVRSDFYGLGIRIGFYFLWFGTILAAWIAPSEIRSLRLFIDLFVAATFLALIVTTINDVNNLQPVETYIVLLLAFGAYLALIPIYILRLLTCCDPYWNPSRWPLVSQSPLQANLSFIMLLGLLVYQYWFIFDRIPDLDRVNCDEYGFFFGQLKLNSRTFIVLNALFFFFLGLVALYILILKVRFMLGFPDPNETGPKRQISRRHKAAHIALLRNLDIWAKFIVAIAVTVAVEATISWNEIKGVSSLASVGQAIPFVIGLVAVLRILYVYFYVRDDDYDSDSEYSYRTWHGQQRHDRAPPPDLPPMGSGAPH</sequence>
<feature type="transmembrane region" description="Helical" evidence="2">
    <location>
        <begin position="165"/>
        <end position="185"/>
    </location>
</feature>